<keyword evidence="2" id="KW-1185">Reference proteome</keyword>
<dbReference type="OrthoDB" id="5365701at2759"/>
<dbReference type="EnsemblMetazoa" id="CLYHEMT012976.1">
    <property type="protein sequence ID" value="CLYHEMP012976.1"/>
    <property type="gene ID" value="CLYHEMG012976"/>
</dbReference>
<evidence type="ECO:0000313" key="1">
    <source>
        <dbReference type="EnsemblMetazoa" id="CLYHEMP012976.1"/>
    </source>
</evidence>
<reference evidence="1" key="1">
    <citation type="submission" date="2021-01" db="UniProtKB">
        <authorList>
            <consortium name="EnsemblMetazoa"/>
        </authorList>
    </citation>
    <scope>IDENTIFICATION</scope>
</reference>
<sequence length="274" mass="31156">MTSLEGNERRALQSILSRLVTVEDVGDVVDCVDDKSFSLNLLHWRMLSLMKKQTDEILSNEKLFQDMVIIDLLELLLCSGYVQDHRWISAINILTSLFTLDSYSIQTNPYCKRLSVAVALSFSTDVKSLASYGEEKLDPIRRYFDIKEMMERDDFFPIHKTLNTWLLRYVVSSWSEPSDIQWARQNIRPEFRTPHNVGESTHEMLKYSEHNSQGVSIHDGPAFYDNKPCTLEVLHEYGAVCGGVSKFGVAMAQAFGIPACPIGQPGHCAFLFFG</sequence>
<protein>
    <submittedName>
        <fullName evidence="1">Uncharacterized protein</fullName>
    </submittedName>
</protein>
<dbReference type="Proteomes" id="UP000594262">
    <property type="component" value="Unplaced"/>
</dbReference>
<dbReference type="AlphaFoldDB" id="A0A7M5WTR1"/>
<name>A0A7M5WTR1_9CNID</name>
<dbReference type="RefSeq" id="XP_066934543.1">
    <property type="nucleotide sequence ID" value="XM_067078442.1"/>
</dbReference>
<proteinExistence type="predicted"/>
<dbReference type="GeneID" id="136822200"/>
<accession>A0A7M5WTR1</accession>
<evidence type="ECO:0000313" key="2">
    <source>
        <dbReference type="Proteomes" id="UP000594262"/>
    </source>
</evidence>
<organism evidence="1 2">
    <name type="scientific">Clytia hemisphaerica</name>
    <dbReference type="NCBI Taxonomy" id="252671"/>
    <lineage>
        <taxon>Eukaryota</taxon>
        <taxon>Metazoa</taxon>
        <taxon>Cnidaria</taxon>
        <taxon>Hydrozoa</taxon>
        <taxon>Hydroidolina</taxon>
        <taxon>Leptothecata</taxon>
        <taxon>Obeliida</taxon>
        <taxon>Clytiidae</taxon>
        <taxon>Clytia</taxon>
    </lineage>
</organism>